<evidence type="ECO:0000313" key="2">
    <source>
        <dbReference type="EMBL" id="MEP1062128.1"/>
    </source>
</evidence>
<proteinExistence type="predicted"/>
<protein>
    <submittedName>
        <fullName evidence="2">Uncharacterized protein</fullName>
    </submittedName>
</protein>
<organism evidence="2 3">
    <name type="scientific">Stenomitos frigidus AS-A4</name>
    <dbReference type="NCBI Taxonomy" id="2933935"/>
    <lineage>
        <taxon>Bacteria</taxon>
        <taxon>Bacillati</taxon>
        <taxon>Cyanobacteriota</taxon>
        <taxon>Cyanophyceae</taxon>
        <taxon>Leptolyngbyales</taxon>
        <taxon>Leptolyngbyaceae</taxon>
        <taxon>Stenomitos</taxon>
    </lineage>
</organism>
<comment type="caution">
    <text evidence="2">The sequence shown here is derived from an EMBL/GenBank/DDBJ whole genome shotgun (WGS) entry which is preliminary data.</text>
</comment>
<accession>A0ABV0KSW1</accession>
<reference evidence="2 3" key="1">
    <citation type="submission" date="2022-04" db="EMBL/GenBank/DDBJ databases">
        <title>Positive selection, recombination, and allopatry shape intraspecific diversity of widespread and dominant cyanobacteria.</title>
        <authorList>
            <person name="Wei J."/>
            <person name="Shu W."/>
            <person name="Hu C."/>
        </authorList>
    </citation>
    <scope>NUCLEOTIDE SEQUENCE [LARGE SCALE GENOMIC DNA]</scope>
    <source>
        <strain evidence="2 3">AS-A4</strain>
    </source>
</reference>
<dbReference type="Proteomes" id="UP001476950">
    <property type="component" value="Unassembled WGS sequence"/>
</dbReference>
<keyword evidence="3" id="KW-1185">Reference proteome</keyword>
<gene>
    <name evidence="2" type="ORF">NDI38_27510</name>
</gene>
<name>A0ABV0KSW1_9CYAN</name>
<evidence type="ECO:0000313" key="3">
    <source>
        <dbReference type="Proteomes" id="UP001476950"/>
    </source>
</evidence>
<sequence length="352" mass="38844">MTSFSCGNLSLLSLLTRPYTRAGSALIGLEELSPDEQTMFLKFLEFAGKPLQPLDLTKILRVSVESDPETGVLALKKISSFSVAKDGDKMVLTLGANNWEIKQKNTEAGAVFQVGKLTSPLSCNSPKDNESVAAWFNWRVKDTTAGQVYEWSDSKVWLLTEEHGEATTVQDLRGVMTDGDDLLPLLALKLVLPEPVWKLAYPGGDDTQEQLMLPLEFDITGVSIKTYTGGSGSASRVVHLKGAPYETVAVRRNAASTVDALVKAGKTTFEIGTYKLQIFSVEIDSEGKHLTGHQILQGKAVTLDIEAEEVEYEEEDVEAEYETEVEDVEAEYEEEEPEEADETEETEEEDEY</sequence>
<feature type="region of interest" description="Disordered" evidence="1">
    <location>
        <begin position="310"/>
        <end position="352"/>
    </location>
</feature>
<evidence type="ECO:0000256" key="1">
    <source>
        <dbReference type="SAM" id="MobiDB-lite"/>
    </source>
</evidence>
<dbReference type="EMBL" id="JAMPLM010000054">
    <property type="protein sequence ID" value="MEP1062128.1"/>
    <property type="molecule type" value="Genomic_DNA"/>
</dbReference>